<feature type="region of interest" description="Disordered" evidence="1">
    <location>
        <begin position="45"/>
        <end position="67"/>
    </location>
</feature>
<evidence type="ECO:0000313" key="2">
    <source>
        <dbReference type="EMBL" id="KTB45716.1"/>
    </source>
</evidence>
<proteinExistence type="predicted"/>
<protein>
    <submittedName>
        <fullName evidence="2">Uncharacterized protein</fullName>
    </submittedName>
</protein>
<comment type="caution">
    <text evidence="2">The sequence shown here is derived from an EMBL/GenBank/DDBJ whole genome shotgun (WGS) entry which is preliminary data.</text>
</comment>
<accession>A0A0W0GAZ2</accession>
<organism evidence="2 3">
    <name type="scientific">Moniliophthora roreri</name>
    <name type="common">Frosty pod rot fungus</name>
    <name type="synonym">Monilia roreri</name>
    <dbReference type="NCBI Taxonomy" id="221103"/>
    <lineage>
        <taxon>Eukaryota</taxon>
        <taxon>Fungi</taxon>
        <taxon>Dikarya</taxon>
        <taxon>Basidiomycota</taxon>
        <taxon>Agaricomycotina</taxon>
        <taxon>Agaricomycetes</taxon>
        <taxon>Agaricomycetidae</taxon>
        <taxon>Agaricales</taxon>
        <taxon>Marasmiineae</taxon>
        <taxon>Marasmiaceae</taxon>
        <taxon>Moniliophthora</taxon>
    </lineage>
</organism>
<gene>
    <name evidence="2" type="ORF">WG66_1708</name>
</gene>
<dbReference type="AlphaFoldDB" id="A0A0W0GAZ2"/>
<dbReference type="Proteomes" id="UP000054988">
    <property type="component" value="Unassembled WGS sequence"/>
</dbReference>
<sequence length="182" mass="20219">MARISSMEFQDLAASVVALHSSSDLYLHLSCVLECLWWDNVESETNTDTSSNDPRQHPSTENGRITAQQGNNNIPDFLCSPAILYFALVASFGRRDHSRIMVELGMLSFLRELECFDKRANAKSSRRDFQTLEVTSAESDNDIAGLVEDTISFTKSTTIPNGDKLLGNSGFRKASVPPTYFV</sequence>
<evidence type="ECO:0000313" key="3">
    <source>
        <dbReference type="Proteomes" id="UP000054988"/>
    </source>
</evidence>
<evidence type="ECO:0000256" key="1">
    <source>
        <dbReference type="SAM" id="MobiDB-lite"/>
    </source>
</evidence>
<dbReference type="EMBL" id="LATX01000637">
    <property type="protein sequence ID" value="KTB45716.1"/>
    <property type="molecule type" value="Genomic_DNA"/>
</dbReference>
<reference evidence="2 3" key="1">
    <citation type="submission" date="2015-12" db="EMBL/GenBank/DDBJ databases">
        <title>Draft genome sequence of Moniliophthora roreri, the causal agent of frosty pod rot of cacao.</title>
        <authorList>
            <person name="Aime M.C."/>
            <person name="Diaz-Valderrama J.R."/>
            <person name="Kijpornyongpan T."/>
            <person name="Phillips-Mora W."/>
        </authorList>
    </citation>
    <scope>NUCLEOTIDE SEQUENCE [LARGE SCALE GENOMIC DNA]</scope>
    <source>
        <strain evidence="2 3">MCA 2952</strain>
    </source>
</reference>
<name>A0A0W0GAZ2_MONRR</name>